<organism evidence="1 2">
    <name type="scientific">Imshaugia aleurites</name>
    <dbReference type="NCBI Taxonomy" id="172621"/>
    <lineage>
        <taxon>Eukaryota</taxon>
        <taxon>Fungi</taxon>
        <taxon>Dikarya</taxon>
        <taxon>Ascomycota</taxon>
        <taxon>Pezizomycotina</taxon>
        <taxon>Lecanoromycetes</taxon>
        <taxon>OSLEUM clade</taxon>
        <taxon>Lecanoromycetidae</taxon>
        <taxon>Lecanorales</taxon>
        <taxon>Lecanorineae</taxon>
        <taxon>Parmeliaceae</taxon>
        <taxon>Imshaugia</taxon>
    </lineage>
</organism>
<evidence type="ECO:0000313" key="2">
    <source>
        <dbReference type="Proteomes" id="UP000664534"/>
    </source>
</evidence>
<reference evidence="1" key="1">
    <citation type="submission" date="2021-03" db="EMBL/GenBank/DDBJ databases">
        <authorList>
            <person name="Tagirdzhanova G."/>
        </authorList>
    </citation>
    <scope>NUCLEOTIDE SEQUENCE</scope>
</reference>
<dbReference type="Proteomes" id="UP000664534">
    <property type="component" value="Unassembled WGS sequence"/>
</dbReference>
<protein>
    <submittedName>
        <fullName evidence="1">Uncharacterized protein</fullName>
    </submittedName>
</protein>
<accession>A0A8H3IUV4</accession>
<dbReference type="EMBL" id="CAJPDT010000077">
    <property type="protein sequence ID" value="CAF9934540.1"/>
    <property type="molecule type" value="Genomic_DNA"/>
</dbReference>
<keyword evidence="2" id="KW-1185">Reference proteome</keyword>
<sequence length="180" mass="19474">MSTWIGTGSTSIDCIAAVQRLYYAEVVPFSDTDFEFLSQKAPARSLPSMRTPRKYTVGSCTLAIVMLNFFSDGELPGGVEGPFASRDVTSYHEIWQAAQQIEATCLMQKGRPGWAAEGGREAIGVFLWATDSLENQRVPQGEPTLDAPVSVPGLSFNLTSEASGVLASRVLETKSYNVNV</sequence>
<dbReference type="OrthoDB" id="5283475at2759"/>
<comment type="caution">
    <text evidence="1">The sequence shown here is derived from an EMBL/GenBank/DDBJ whole genome shotgun (WGS) entry which is preliminary data.</text>
</comment>
<proteinExistence type="predicted"/>
<gene>
    <name evidence="1" type="ORF">IMSHALPRED_009753</name>
</gene>
<dbReference type="AlphaFoldDB" id="A0A8H3IUV4"/>
<name>A0A8H3IUV4_9LECA</name>
<evidence type="ECO:0000313" key="1">
    <source>
        <dbReference type="EMBL" id="CAF9934540.1"/>
    </source>
</evidence>